<proteinExistence type="predicted"/>
<evidence type="ECO:0000313" key="2">
    <source>
        <dbReference type="EMBL" id="KAB8067305.1"/>
    </source>
</evidence>
<dbReference type="EMBL" id="ML732509">
    <property type="protein sequence ID" value="KAB8067305.1"/>
    <property type="molecule type" value="Genomic_DNA"/>
</dbReference>
<protein>
    <recommendedName>
        <fullName evidence="1">Aminoglycoside phosphotransferase domain-containing protein</fullName>
    </recommendedName>
</protein>
<sequence>MFSVQRHHDSHGVQQLSIFRPLTYVKFLRSLLKYEDSTLGEVVFTHGDVRTDNIMVKQDTDINRSYVVTGIIDWVYSDFYPTYYEYNEYTAL</sequence>
<dbReference type="OrthoDB" id="2906425at2759"/>
<name>A0A5N5WHY6_9EURO</name>
<dbReference type="SUPFAM" id="SSF56112">
    <property type="entry name" value="Protein kinase-like (PK-like)"/>
    <property type="match status" value="1"/>
</dbReference>
<dbReference type="AlphaFoldDB" id="A0A5N5WHY6"/>
<keyword evidence="3" id="KW-1185">Reference proteome</keyword>
<dbReference type="InterPro" id="IPR011009">
    <property type="entry name" value="Kinase-like_dom_sf"/>
</dbReference>
<accession>A0A5N5WHY6</accession>
<dbReference type="Gene3D" id="3.90.1200.10">
    <property type="match status" value="1"/>
</dbReference>
<organism evidence="2 3">
    <name type="scientific">Aspergillus leporis</name>
    <dbReference type="NCBI Taxonomy" id="41062"/>
    <lineage>
        <taxon>Eukaryota</taxon>
        <taxon>Fungi</taxon>
        <taxon>Dikarya</taxon>
        <taxon>Ascomycota</taxon>
        <taxon>Pezizomycotina</taxon>
        <taxon>Eurotiomycetes</taxon>
        <taxon>Eurotiomycetidae</taxon>
        <taxon>Eurotiales</taxon>
        <taxon>Aspergillaceae</taxon>
        <taxon>Aspergillus</taxon>
        <taxon>Aspergillus subgen. Circumdati</taxon>
    </lineage>
</organism>
<feature type="domain" description="Aminoglycoside phosphotransferase" evidence="1">
    <location>
        <begin position="37"/>
        <end position="85"/>
    </location>
</feature>
<evidence type="ECO:0000259" key="1">
    <source>
        <dbReference type="Pfam" id="PF01636"/>
    </source>
</evidence>
<dbReference type="InterPro" id="IPR002575">
    <property type="entry name" value="Aminoglycoside_PTrfase"/>
</dbReference>
<dbReference type="Proteomes" id="UP000326565">
    <property type="component" value="Unassembled WGS sequence"/>
</dbReference>
<dbReference type="Pfam" id="PF01636">
    <property type="entry name" value="APH"/>
    <property type="match status" value="1"/>
</dbReference>
<reference evidence="2 3" key="1">
    <citation type="submission" date="2019-04" db="EMBL/GenBank/DDBJ databases">
        <title>Friends and foes A comparative genomics study of 23 Aspergillus species from section Flavi.</title>
        <authorList>
            <consortium name="DOE Joint Genome Institute"/>
            <person name="Kjaerbolling I."/>
            <person name="Vesth T."/>
            <person name="Frisvad J.C."/>
            <person name="Nybo J.L."/>
            <person name="Theobald S."/>
            <person name="Kildgaard S."/>
            <person name="Isbrandt T."/>
            <person name="Kuo A."/>
            <person name="Sato A."/>
            <person name="Lyhne E.K."/>
            <person name="Kogle M.E."/>
            <person name="Wiebenga A."/>
            <person name="Kun R.S."/>
            <person name="Lubbers R.J."/>
            <person name="Makela M.R."/>
            <person name="Barry K."/>
            <person name="Chovatia M."/>
            <person name="Clum A."/>
            <person name="Daum C."/>
            <person name="Haridas S."/>
            <person name="He G."/>
            <person name="LaButti K."/>
            <person name="Lipzen A."/>
            <person name="Mondo S."/>
            <person name="Riley R."/>
            <person name="Salamov A."/>
            <person name="Simmons B.A."/>
            <person name="Magnuson J.K."/>
            <person name="Henrissat B."/>
            <person name="Mortensen U.H."/>
            <person name="Larsen T.O."/>
            <person name="Devries R.P."/>
            <person name="Grigoriev I.V."/>
            <person name="Machida M."/>
            <person name="Baker S.E."/>
            <person name="Andersen M.R."/>
        </authorList>
    </citation>
    <scope>NUCLEOTIDE SEQUENCE [LARGE SCALE GENOMIC DNA]</scope>
    <source>
        <strain evidence="2 3">CBS 151.66</strain>
    </source>
</reference>
<evidence type="ECO:0000313" key="3">
    <source>
        <dbReference type="Proteomes" id="UP000326565"/>
    </source>
</evidence>
<gene>
    <name evidence="2" type="ORF">BDV29DRAFT_186402</name>
</gene>